<gene>
    <name evidence="2" type="ORF">KSP40_PGU001858</name>
</gene>
<dbReference type="EMBL" id="JBBWWR010000017">
    <property type="protein sequence ID" value="KAK8945502.1"/>
    <property type="molecule type" value="Genomic_DNA"/>
</dbReference>
<dbReference type="Proteomes" id="UP001412067">
    <property type="component" value="Unassembled WGS sequence"/>
</dbReference>
<proteinExistence type="predicted"/>
<keyword evidence="3" id="KW-1185">Reference proteome</keyword>
<sequence length="119" mass="13697">MKRETTLSKILQVAFIPPWQQRIPPRRPTSSFHSDIYHHPPKSPSLAGEQVRQYRSHRRWRPPCVSSTISAVELGVHSHRILAMEIQRIRLLMLLTLRSLSSRVALVGGNHTAARFCTR</sequence>
<evidence type="ECO:0000313" key="2">
    <source>
        <dbReference type="EMBL" id="KAK8945502.1"/>
    </source>
</evidence>
<accession>A0ABR2LN89</accession>
<comment type="caution">
    <text evidence="2">The sequence shown here is derived from an EMBL/GenBank/DDBJ whole genome shotgun (WGS) entry which is preliminary data.</text>
</comment>
<evidence type="ECO:0000256" key="1">
    <source>
        <dbReference type="SAM" id="MobiDB-lite"/>
    </source>
</evidence>
<name>A0ABR2LN89_9ASPA</name>
<reference evidence="2 3" key="1">
    <citation type="journal article" date="2022" name="Nat. Plants">
        <title>Genomes of leafy and leafless Platanthera orchids illuminate the evolution of mycoheterotrophy.</title>
        <authorList>
            <person name="Li M.H."/>
            <person name="Liu K.W."/>
            <person name="Li Z."/>
            <person name="Lu H.C."/>
            <person name="Ye Q.L."/>
            <person name="Zhang D."/>
            <person name="Wang J.Y."/>
            <person name="Li Y.F."/>
            <person name="Zhong Z.M."/>
            <person name="Liu X."/>
            <person name="Yu X."/>
            <person name="Liu D.K."/>
            <person name="Tu X.D."/>
            <person name="Liu B."/>
            <person name="Hao Y."/>
            <person name="Liao X.Y."/>
            <person name="Jiang Y.T."/>
            <person name="Sun W.H."/>
            <person name="Chen J."/>
            <person name="Chen Y.Q."/>
            <person name="Ai Y."/>
            <person name="Zhai J.W."/>
            <person name="Wu S.S."/>
            <person name="Zhou Z."/>
            <person name="Hsiao Y.Y."/>
            <person name="Wu W.L."/>
            <person name="Chen Y.Y."/>
            <person name="Lin Y.F."/>
            <person name="Hsu J.L."/>
            <person name="Li C.Y."/>
            <person name="Wang Z.W."/>
            <person name="Zhao X."/>
            <person name="Zhong W.Y."/>
            <person name="Ma X.K."/>
            <person name="Ma L."/>
            <person name="Huang J."/>
            <person name="Chen G.Z."/>
            <person name="Huang M.Z."/>
            <person name="Huang L."/>
            <person name="Peng D.H."/>
            <person name="Luo Y.B."/>
            <person name="Zou S.Q."/>
            <person name="Chen S.P."/>
            <person name="Lan S."/>
            <person name="Tsai W.C."/>
            <person name="Van de Peer Y."/>
            <person name="Liu Z.J."/>
        </authorList>
    </citation>
    <scope>NUCLEOTIDE SEQUENCE [LARGE SCALE GENOMIC DNA]</scope>
    <source>
        <strain evidence="2">Lor288</strain>
    </source>
</reference>
<evidence type="ECO:0000313" key="3">
    <source>
        <dbReference type="Proteomes" id="UP001412067"/>
    </source>
</evidence>
<feature type="region of interest" description="Disordered" evidence="1">
    <location>
        <begin position="22"/>
        <end position="49"/>
    </location>
</feature>
<protein>
    <submittedName>
        <fullName evidence="2">Uncharacterized protein</fullName>
    </submittedName>
</protein>
<organism evidence="2 3">
    <name type="scientific">Platanthera guangdongensis</name>
    <dbReference type="NCBI Taxonomy" id="2320717"/>
    <lineage>
        <taxon>Eukaryota</taxon>
        <taxon>Viridiplantae</taxon>
        <taxon>Streptophyta</taxon>
        <taxon>Embryophyta</taxon>
        <taxon>Tracheophyta</taxon>
        <taxon>Spermatophyta</taxon>
        <taxon>Magnoliopsida</taxon>
        <taxon>Liliopsida</taxon>
        <taxon>Asparagales</taxon>
        <taxon>Orchidaceae</taxon>
        <taxon>Orchidoideae</taxon>
        <taxon>Orchideae</taxon>
        <taxon>Orchidinae</taxon>
        <taxon>Platanthera</taxon>
    </lineage>
</organism>